<organism evidence="1 2">
    <name type="scientific">Candidatus Mediterraneibacter stercoravium</name>
    <dbReference type="NCBI Taxonomy" id="2838685"/>
    <lineage>
        <taxon>Bacteria</taxon>
        <taxon>Bacillati</taxon>
        <taxon>Bacillota</taxon>
        <taxon>Clostridia</taxon>
        <taxon>Lachnospirales</taxon>
        <taxon>Lachnospiraceae</taxon>
        <taxon>Mediterraneibacter</taxon>
    </lineage>
</organism>
<reference evidence="1" key="1">
    <citation type="journal article" date="2021" name="PeerJ">
        <title>Extensive microbial diversity within the chicken gut microbiome revealed by metagenomics and culture.</title>
        <authorList>
            <person name="Gilroy R."/>
            <person name="Ravi A."/>
            <person name="Getino M."/>
            <person name="Pursley I."/>
            <person name="Horton D.L."/>
            <person name="Alikhan N.F."/>
            <person name="Baker D."/>
            <person name="Gharbi K."/>
            <person name="Hall N."/>
            <person name="Watson M."/>
            <person name="Adriaenssens E.M."/>
            <person name="Foster-Nyarko E."/>
            <person name="Jarju S."/>
            <person name="Secka A."/>
            <person name="Antonio M."/>
            <person name="Oren A."/>
            <person name="Chaudhuri R.R."/>
            <person name="La Ragione R."/>
            <person name="Hildebrand F."/>
            <person name="Pallen M.J."/>
        </authorList>
    </citation>
    <scope>NUCLEOTIDE SEQUENCE</scope>
    <source>
        <strain evidence="1">CHK196-3914</strain>
    </source>
</reference>
<sequence>MKKIILIAAGAVLALLMAAAGILLYVWHRYEMPQIVGDTVESERYDLEEISWRWFSQYFDQFDGWLVPYDYRVVNARIENMEILTDLEMPCIQIDYEIYTAGSGSGIVQALDLSDTDTRRVYTGQMVLCWEPDEDDIYRITEKMSPVQYQMSTPEFQEERQKPQTKHFEMKTDEPMTYYIRDGVLYVTYDSGENFIEVPDGYEKVCSQSNGTYNELLPYNSYVITEEFTGFVAGHSLLYSTDRGETWNESRIRQSGYAANPFLSVTDSGYYVTMAADRSLGSDYYATYYSEDLKNWISITLPDYFCTNLTCSFWTKDGRGYYAKDESMMATLDGGKTFQDIVIPEAEEITERLGFNPFDTVEKMYEEDGILYAVVGQGDDGDYVKDGKLREALYQSEDGSTFSFVEEISDDTPEAAG</sequence>
<dbReference type="AlphaFoldDB" id="A0A9D2G7J2"/>
<dbReference type="Proteomes" id="UP000824116">
    <property type="component" value="Unassembled WGS sequence"/>
</dbReference>
<evidence type="ECO:0000313" key="2">
    <source>
        <dbReference type="Proteomes" id="UP000824116"/>
    </source>
</evidence>
<reference evidence="1" key="2">
    <citation type="submission" date="2021-04" db="EMBL/GenBank/DDBJ databases">
        <authorList>
            <person name="Gilroy R."/>
        </authorList>
    </citation>
    <scope>NUCLEOTIDE SEQUENCE</scope>
    <source>
        <strain evidence="1">CHK196-3914</strain>
    </source>
</reference>
<dbReference type="InterPro" id="IPR015943">
    <property type="entry name" value="WD40/YVTN_repeat-like_dom_sf"/>
</dbReference>
<name>A0A9D2G7J2_9FIRM</name>
<protein>
    <submittedName>
        <fullName evidence="1">Uncharacterized protein</fullName>
    </submittedName>
</protein>
<dbReference type="EMBL" id="DXAY01000116">
    <property type="protein sequence ID" value="HIZ74569.1"/>
    <property type="molecule type" value="Genomic_DNA"/>
</dbReference>
<proteinExistence type="predicted"/>
<dbReference type="Gene3D" id="2.130.10.10">
    <property type="entry name" value="YVTN repeat-like/Quinoprotein amine dehydrogenase"/>
    <property type="match status" value="1"/>
</dbReference>
<dbReference type="SUPFAM" id="SSF110296">
    <property type="entry name" value="Oligoxyloglucan reducing end-specific cellobiohydrolase"/>
    <property type="match status" value="1"/>
</dbReference>
<accession>A0A9D2G7J2</accession>
<evidence type="ECO:0000313" key="1">
    <source>
        <dbReference type="EMBL" id="HIZ74569.1"/>
    </source>
</evidence>
<comment type="caution">
    <text evidence="1">The sequence shown here is derived from an EMBL/GenBank/DDBJ whole genome shotgun (WGS) entry which is preliminary data.</text>
</comment>
<gene>
    <name evidence="1" type="ORF">H9723_04895</name>
</gene>